<evidence type="ECO:0000259" key="5">
    <source>
        <dbReference type="Pfam" id="PF05347"/>
    </source>
</evidence>
<dbReference type="CDD" id="cd20262">
    <property type="entry name" value="Complex1_LYR_LYRM2"/>
    <property type="match status" value="1"/>
</dbReference>
<name>M1ZJP0_LEPMJ</name>
<dbReference type="InterPro" id="IPR008011">
    <property type="entry name" value="Complex1_LYR_dom"/>
</dbReference>
<dbReference type="VEuPathDB" id="FungiDB:Lema_P124980.1"/>
<gene>
    <name evidence="7" type="ORF">Lema_P124980.1</name>
</gene>
<dbReference type="PANTHER" id="PTHR23023">
    <property type="entry name" value="DIMETHYLANILINE MONOOXYGENASE"/>
    <property type="match status" value="1"/>
</dbReference>
<keyword evidence="8" id="KW-1185">Reference proteome</keyword>
<dbReference type="AlphaFoldDB" id="M1ZJP0"/>
<evidence type="ECO:0000313" key="8">
    <source>
        <dbReference type="Proteomes" id="UP000002668"/>
    </source>
</evidence>
<organism evidence="7 8">
    <name type="scientific">Leptosphaeria maculans (strain JN3 / isolate v23.1.3 / race Av1-4-5-6-7-8)</name>
    <name type="common">Blackleg fungus</name>
    <name type="synonym">Phoma lingam</name>
    <dbReference type="NCBI Taxonomy" id="985895"/>
    <lineage>
        <taxon>Eukaryota</taxon>
        <taxon>Fungi</taxon>
        <taxon>Dikarya</taxon>
        <taxon>Ascomycota</taxon>
        <taxon>Pezizomycotina</taxon>
        <taxon>Dothideomycetes</taxon>
        <taxon>Pleosporomycetidae</taxon>
        <taxon>Pleosporales</taxon>
        <taxon>Pleosporineae</taxon>
        <taxon>Leptosphaeriaceae</taxon>
        <taxon>Plenodomus</taxon>
        <taxon>Plenodomus lingam/Leptosphaeria maculans species complex</taxon>
    </lineage>
</organism>
<dbReference type="InterPro" id="IPR050346">
    <property type="entry name" value="FMO-like"/>
</dbReference>
<dbReference type="PRINTS" id="PR00419">
    <property type="entry name" value="ADXRDTASE"/>
</dbReference>
<dbReference type="Proteomes" id="UP000002668">
    <property type="component" value="Genome"/>
</dbReference>
<dbReference type="EMBL" id="FP929064">
    <property type="protein sequence ID" value="CCT61094.1"/>
    <property type="molecule type" value="Genomic_DNA"/>
</dbReference>
<dbReference type="Pfam" id="PF00743">
    <property type="entry name" value="FMO-like"/>
    <property type="match status" value="1"/>
</dbReference>
<protein>
    <submittedName>
        <fullName evidence="7">Uncharacterized protein</fullName>
    </submittedName>
</protein>
<dbReference type="Pfam" id="PF19834">
    <property type="entry name" value="DUF6314"/>
    <property type="match status" value="1"/>
</dbReference>
<feature type="domain" description="DUF6314" evidence="6">
    <location>
        <begin position="829"/>
        <end position="984"/>
    </location>
</feature>
<keyword evidence="4" id="KW-0560">Oxidoreductase</keyword>
<dbReference type="InterPro" id="IPR045293">
    <property type="entry name" value="Complex1_LYR_LYRM2"/>
</dbReference>
<dbReference type="InterPro" id="IPR036188">
    <property type="entry name" value="FAD/NAD-bd_sf"/>
</dbReference>
<accession>M1ZJP0</accession>
<keyword evidence="2" id="KW-0285">Flavoprotein</keyword>
<feature type="domain" description="Complex 1 LYR protein" evidence="5">
    <location>
        <begin position="127"/>
        <end position="184"/>
    </location>
</feature>
<dbReference type="InterPro" id="IPR045632">
    <property type="entry name" value="DUF6314"/>
</dbReference>
<dbReference type="GO" id="GO:0050661">
    <property type="term" value="F:NADP binding"/>
    <property type="evidence" value="ECO:0007669"/>
    <property type="project" value="InterPro"/>
</dbReference>
<comment type="similarity">
    <text evidence="1">Belongs to the FMO family.</text>
</comment>
<evidence type="ECO:0000256" key="2">
    <source>
        <dbReference type="ARBA" id="ARBA00022630"/>
    </source>
</evidence>
<evidence type="ECO:0000313" key="7">
    <source>
        <dbReference type="EMBL" id="CCT61094.1"/>
    </source>
</evidence>
<sequence>MEGLGGEEMLAMKGLLRIVEVCYKETWVLMKCSKKCVCRPLEKFVLETFAATVLYVTRRASSIPSAILLICIWPSIRILLKQQFIQSAYECVYGMLRGYATIASKPPSRLRARGKAPVGLDHFIQRQRALALWREIVRSTNNIPDEGARKDMRQFARSEFEQHKQVTDLGHIRYLISYGKTQFQTMKNTFVGALFPELRKNVSPRNRFIPLPYERLLSILFANTRRAYSASHHCDTVTMSTPRRVCIVGAGPAGLTTAKTFLQYHGFSVTVFETADRVGGMWRAREGETGDKCDPEMRTNLSRFTVAFSDLDWHCLFPPDQNPDDNNMPAKIPLFPRAHEVGKYLGMYSAKFGLEPVIQLNTKVVKASLDDTLQTWTIITQDMVTEQLCTREFDYLVIASGFFDKPGRSFDPSLSKSLPNMQHSSRFRKLSSLSKQAGKIVVIGGGISGSEAASSAALQVSSAGPQPDRPSTIHADSRIYHVINRPFYILPRYLPARCKTADVQASKAAPTFLPIDLVLYDLSRRGNGEISAVTKPVPPEIARKGHGFLRSLLGGDQSDLGFPELVYKEAQMQYPPYTGITDTYAEFVRSGIIVPVQGWVEEVKQRQDTSEFDILLKQYDPWHHAQAKKATGSTIISNVVGIIEATGYRVDLEYLDSAIKDRLDYDPLSSRIPFIFTHGSTTGLPNLAAVGFYEGPYWGVMELQARYIAETWTKDRMAPDNLGGSSKPHSPGGDDVRIMRAAMRDERALHVPQLWMSDYVGFVEQFARVMGITRADKYFGPQRGPVFPARYRSDITDPDGAAVTKEVNELTIKDRGDLRLVASAVFRGLQGVWSFNRKINSHSASSPGCSYSGTAHFRPRVVEADAEYLYQEDSTFESDNGFSFGVTRSYIYTCFDEEGAIYQKLLPEDEKEFRHPYYTWKFHAPGEDQLGWLAHAKIREIEPETDYLAGYEFRFRGAKLETFCIDYQVKGPDQDYTHKTWYLRPKVKKQSQDEL</sequence>
<dbReference type="OrthoDB" id="66881at2759"/>
<reference evidence="7 8" key="1">
    <citation type="journal article" date="2011" name="Nat. Commun.">
        <title>Effector diversification within compartments of the Leptosphaeria maculans genome affected by Repeat-Induced Point mutations.</title>
        <authorList>
            <person name="Rouxel T."/>
            <person name="Grandaubert J."/>
            <person name="Hane J.K."/>
            <person name="Hoede C."/>
            <person name="van de Wouw A.P."/>
            <person name="Couloux A."/>
            <person name="Dominguez V."/>
            <person name="Anthouard V."/>
            <person name="Bally P."/>
            <person name="Bourras S."/>
            <person name="Cozijnsen A.J."/>
            <person name="Ciuffetti L.M."/>
            <person name="Degrave A."/>
            <person name="Dilmaghani A."/>
            <person name="Duret L."/>
            <person name="Fudal I."/>
            <person name="Goodwin S.B."/>
            <person name="Gout L."/>
            <person name="Glaser N."/>
            <person name="Linglin J."/>
            <person name="Kema G.H.J."/>
            <person name="Lapalu N."/>
            <person name="Lawrence C.B."/>
            <person name="May K."/>
            <person name="Meyer M."/>
            <person name="Ollivier B."/>
            <person name="Poulain J."/>
            <person name="Schoch C.L."/>
            <person name="Simon A."/>
            <person name="Spatafora J.W."/>
            <person name="Stachowiak A."/>
            <person name="Turgeon B.G."/>
            <person name="Tyler B.M."/>
            <person name="Vincent D."/>
            <person name="Weissenbach J."/>
            <person name="Amselem J."/>
            <person name="Quesneville H."/>
            <person name="Oliver R.P."/>
            <person name="Wincker P."/>
            <person name="Balesdent M.-H."/>
            <person name="Howlett B.J."/>
        </authorList>
    </citation>
    <scope>NUCLEOTIDE SEQUENCE [LARGE SCALE GENOMIC DNA]</scope>
    <source>
        <strain evidence="8">JN3 / isolate v23.1.3 / race Av1-4-5-6-7-8</strain>
    </source>
</reference>
<dbReference type="SUPFAM" id="SSF51905">
    <property type="entry name" value="FAD/NAD(P)-binding domain"/>
    <property type="match status" value="1"/>
</dbReference>
<evidence type="ECO:0000256" key="1">
    <source>
        <dbReference type="ARBA" id="ARBA00009183"/>
    </source>
</evidence>
<dbReference type="InterPro" id="IPR020946">
    <property type="entry name" value="Flavin_mOase-like"/>
</dbReference>
<proteinExistence type="inferred from homology"/>
<dbReference type="GO" id="GO:0004499">
    <property type="term" value="F:N,N-dimethylaniline monooxygenase activity"/>
    <property type="evidence" value="ECO:0007669"/>
    <property type="project" value="InterPro"/>
</dbReference>
<evidence type="ECO:0000259" key="6">
    <source>
        <dbReference type="Pfam" id="PF19834"/>
    </source>
</evidence>
<evidence type="ECO:0000256" key="4">
    <source>
        <dbReference type="ARBA" id="ARBA00023002"/>
    </source>
</evidence>
<dbReference type="GO" id="GO:0050660">
    <property type="term" value="F:flavin adenine dinucleotide binding"/>
    <property type="evidence" value="ECO:0007669"/>
    <property type="project" value="InterPro"/>
</dbReference>
<dbReference type="InParanoid" id="M1ZJP0"/>
<dbReference type="Gene3D" id="3.50.50.60">
    <property type="entry name" value="FAD/NAD(P)-binding domain"/>
    <property type="match status" value="1"/>
</dbReference>
<dbReference type="STRING" id="985895.M1ZJP0"/>
<dbReference type="Pfam" id="PF05347">
    <property type="entry name" value="Complex1_LYR"/>
    <property type="match status" value="1"/>
</dbReference>
<keyword evidence="3" id="KW-0274">FAD</keyword>
<evidence type="ECO:0000256" key="3">
    <source>
        <dbReference type="ARBA" id="ARBA00022827"/>
    </source>
</evidence>